<reference evidence="2" key="2">
    <citation type="submission" date="2015-03" db="EMBL/GenBank/DDBJ databases">
        <authorList>
            <person name="Chow C.-E.T."/>
            <person name="Winget D.M."/>
            <person name="White R.A.III."/>
            <person name="Hallam S.J."/>
            <person name="Suttle C.A."/>
        </authorList>
    </citation>
    <scope>NUCLEOTIDE SEQUENCE</scope>
    <source>
        <strain evidence="2">Oxic1_9</strain>
    </source>
</reference>
<evidence type="ECO:0000313" key="2">
    <source>
        <dbReference type="EMBL" id="AKH48482.1"/>
    </source>
</evidence>
<dbReference type="EMBL" id="KR029604">
    <property type="protein sequence ID" value="AKH48482.1"/>
    <property type="molecule type" value="Genomic_DNA"/>
</dbReference>
<proteinExistence type="predicted"/>
<evidence type="ECO:0000256" key="1">
    <source>
        <dbReference type="SAM" id="MobiDB-lite"/>
    </source>
</evidence>
<protein>
    <submittedName>
        <fullName evidence="2">Uncharacterized protein</fullName>
    </submittedName>
</protein>
<organism evidence="2">
    <name type="scientific">uncultured marine virus</name>
    <dbReference type="NCBI Taxonomy" id="186617"/>
    <lineage>
        <taxon>Viruses</taxon>
        <taxon>environmental samples</taxon>
    </lineage>
</organism>
<name>A0A0F7LAV7_9VIRU</name>
<feature type="region of interest" description="Disordered" evidence="1">
    <location>
        <begin position="1"/>
        <end position="78"/>
    </location>
</feature>
<reference evidence="2" key="1">
    <citation type="journal article" date="2015" name="Front. Microbiol.">
        <title>Combining genomic sequencing methods to explore viral diversity and reveal potential virus-host interactions.</title>
        <authorList>
            <person name="Chow C.E."/>
            <person name="Winget D.M."/>
            <person name="White R.A.III."/>
            <person name="Hallam S.J."/>
            <person name="Suttle C.A."/>
        </authorList>
    </citation>
    <scope>NUCLEOTIDE SEQUENCE</scope>
    <source>
        <strain evidence="2">Oxic1_9</strain>
    </source>
</reference>
<feature type="compositionally biased region" description="Gly residues" evidence="1">
    <location>
        <begin position="1"/>
        <end position="10"/>
    </location>
</feature>
<feature type="compositionally biased region" description="Polar residues" evidence="1">
    <location>
        <begin position="65"/>
        <end position="78"/>
    </location>
</feature>
<sequence>MGAANTGGTGDSKSVTKKKAEKDIFVSGAESVSTEAETFSSQTTSTQKDKEKAEANVEMNLGQPDFTSVTKDVLNPNNNIQEKKNHYYQYRKWW</sequence>
<feature type="compositionally biased region" description="Polar residues" evidence="1">
    <location>
        <begin position="30"/>
        <end position="46"/>
    </location>
</feature>
<accession>A0A0F7LAV7</accession>